<name>A0A238WBF0_9ACTN</name>
<dbReference type="EMBL" id="FZNO01000007">
    <property type="protein sequence ID" value="SNR43870.1"/>
    <property type="molecule type" value="Genomic_DNA"/>
</dbReference>
<dbReference type="OrthoDB" id="5194605at2"/>
<dbReference type="Pfam" id="PF10756">
    <property type="entry name" value="bPH_6"/>
    <property type="match status" value="1"/>
</dbReference>
<gene>
    <name evidence="2" type="ORF">SAMN06272737_10785</name>
</gene>
<feature type="domain" description="Low molecular weight protein antigen 6 PH" evidence="1">
    <location>
        <begin position="27"/>
        <end position="95"/>
    </location>
</feature>
<dbReference type="Proteomes" id="UP000198403">
    <property type="component" value="Unassembled WGS sequence"/>
</dbReference>
<keyword evidence="3" id="KW-1185">Reference proteome</keyword>
<reference evidence="2 3" key="1">
    <citation type="submission" date="2017-06" db="EMBL/GenBank/DDBJ databases">
        <authorList>
            <person name="Kim H.J."/>
            <person name="Triplett B.A."/>
        </authorList>
    </citation>
    <scope>NUCLEOTIDE SEQUENCE [LARGE SCALE GENOMIC DNA]</scope>
    <source>
        <strain evidence="2 3">DSM 44272</strain>
    </source>
</reference>
<sequence length="106" mass="11510">MLPLATVSGWTLVVLLVPAVIAAWVVRVGVDIGDDGLTVRSLLGQRQVPWSRLAGIRVAPRGDLWLVTTARTEVRLPVMRARDLPRLAALSGGRLEVPEPPTEKDQ</sequence>
<proteinExistence type="predicted"/>
<evidence type="ECO:0000259" key="1">
    <source>
        <dbReference type="Pfam" id="PF10756"/>
    </source>
</evidence>
<dbReference type="AlphaFoldDB" id="A0A238WBF0"/>
<evidence type="ECO:0000313" key="3">
    <source>
        <dbReference type="Proteomes" id="UP000198403"/>
    </source>
</evidence>
<evidence type="ECO:0000313" key="2">
    <source>
        <dbReference type="EMBL" id="SNR43870.1"/>
    </source>
</evidence>
<organism evidence="2 3">
    <name type="scientific">Blastococcus mobilis</name>
    <dbReference type="NCBI Taxonomy" id="1938746"/>
    <lineage>
        <taxon>Bacteria</taxon>
        <taxon>Bacillati</taxon>
        <taxon>Actinomycetota</taxon>
        <taxon>Actinomycetes</taxon>
        <taxon>Geodermatophilales</taxon>
        <taxon>Geodermatophilaceae</taxon>
        <taxon>Blastococcus</taxon>
    </lineage>
</organism>
<protein>
    <submittedName>
        <fullName evidence="2">PH domain-containing protein</fullName>
    </submittedName>
</protein>
<accession>A0A238WBF0</accession>
<dbReference type="InterPro" id="IPR019692">
    <property type="entry name" value="CFP-6_PH"/>
</dbReference>